<feature type="chain" id="PRO_5015151397" evidence="1">
    <location>
        <begin position="17"/>
        <end position="349"/>
    </location>
</feature>
<dbReference type="EMBL" id="MDYQ01000384">
    <property type="protein sequence ID" value="PRP75456.1"/>
    <property type="molecule type" value="Genomic_DNA"/>
</dbReference>
<proteinExistence type="predicted"/>
<sequence length="349" mass="38860">MMRGLILAAVLAVALGTDYNATYNASPIWKVFCPNYIYHGRVDSLVNPGNYSGHIHKVFGGNHFSASKQERSFMQVYGITRRSTCTSCSLREVDNSNYWTSDLYYQWPNGSLSLVPNSGLTVYYLSRGGSTGANRTNPNWQPIPRGLRMLAGNTLRRAPDNSSDSKAVSYYCLTDYNVQAPLEQQTFPTKDNFCKNGLRAQVWFPMCWNGKDLDSADHKSHMHYPLNYDNNPQGGDCPNSHPVRIPGIFVEHIYSVDQFPHGDGTRQPFVWSNGDQNGNGFHADFVSAWVPEVMAAAIAHPNCSNDNPLMAFGNRVDQCPPLAPFVKDNYGSNVDCQLSHLMPTTENLG</sequence>
<feature type="signal peptide" evidence="1">
    <location>
        <begin position="1"/>
        <end position="16"/>
    </location>
</feature>
<dbReference type="InParanoid" id="A0A2P6MUY2"/>
<dbReference type="OrthoDB" id="74764at2759"/>
<keyword evidence="4" id="KW-1185">Reference proteome</keyword>
<feature type="domain" description="DUF1996" evidence="2">
    <location>
        <begin position="43"/>
        <end position="289"/>
    </location>
</feature>
<evidence type="ECO:0000313" key="4">
    <source>
        <dbReference type="Proteomes" id="UP000241769"/>
    </source>
</evidence>
<evidence type="ECO:0000256" key="1">
    <source>
        <dbReference type="SAM" id="SignalP"/>
    </source>
</evidence>
<dbReference type="Pfam" id="PF09362">
    <property type="entry name" value="DUF1996"/>
    <property type="match status" value="1"/>
</dbReference>
<dbReference type="PANTHER" id="PTHR43662:SF3">
    <property type="entry name" value="DOMAIN PROTEIN, PUTATIVE (AFU_ORTHOLOGUE AFUA_6G11970)-RELATED"/>
    <property type="match status" value="1"/>
</dbReference>
<organism evidence="3 4">
    <name type="scientific">Planoprotostelium fungivorum</name>
    <dbReference type="NCBI Taxonomy" id="1890364"/>
    <lineage>
        <taxon>Eukaryota</taxon>
        <taxon>Amoebozoa</taxon>
        <taxon>Evosea</taxon>
        <taxon>Variosea</taxon>
        <taxon>Cavosteliida</taxon>
        <taxon>Cavosteliaceae</taxon>
        <taxon>Planoprotostelium</taxon>
    </lineage>
</organism>
<comment type="caution">
    <text evidence="3">The sequence shown here is derived from an EMBL/GenBank/DDBJ whole genome shotgun (WGS) entry which is preliminary data.</text>
</comment>
<dbReference type="InterPro" id="IPR018535">
    <property type="entry name" value="DUF1996"/>
</dbReference>
<gene>
    <name evidence="3" type="ORF">PROFUN_15741</name>
</gene>
<evidence type="ECO:0000259" key="2">
    <source>
        <dbReference type="Pfam" id="PF09362"/>
    </source>
</evidence>
<reference evidence="3 4" key="1">
    <citation type="journal article" date="2018" name="Genome Biol. Evol.">
        <title>Multiple Roots of Fruiting Body Formation in Amoebozoa.</title>
        <authorList>
            <person name="Hillmann F."/>
            <person name="Forbes G."/>
            <person name="Novohradska S."/>
            <person name="Ferling I."/>
            <person name="Riege K."/>
            <person name="Groth M."/>
            <person name="Westermann M."/>
            <person name="Marz M."/>
            <person name="Spaller T."/>
            <person name="Winckler T."/>
            <person name="Schaap P."/>
            <person name="Glockner G."/>
        </authorList>
    </citation>
    <scope>NUCLEOTIDE SEQUENCE [LARGE SCALE GENOMIC DNA]</scope>
    <source>
        <strain evidence="3 4">Jena</strain>
    </source>
</reference>
<feature type="non-terminal residue" evidence="3">
    <location>
        <position position="349"/>
    </location>
</feature>
<name>A0A2P6MUY2_9EUKA</name>
<keyword evidence="1" id="KW-0732">Signal</keyword>
<dbReference type="Proteomes" id="UP000241769">
    <property type="component" value="Unassembled WGS sequence"/>
</dbReference>
<evidence type="ECO:0000313" key="3">
    <source>
        <dbReference type="EMBL" id="PRP75456.1"/>
    </source>
</evidence>
<protein>
    <submittedName>
        <fullName evidence="3">Putative WSC domain protein</fullName>
    </submittedName>
</protein>
<dbReference type="AlphaFoldDB" id="A0A2P6MUY2"/>
<dbReference type="PANTHER" id="PTHR43662">
    <property type="match status" value="1"/>
</dbReference>
<accession>A0A2P6MUY2</accession>